<feature type="coiled-coil region" evidence="6">
    <location>
        <begin position="1162"/>
        <end position="1217"/>
    </location>
</feature>
<feature type="coiled-coil region" evidence="6">
    <location>
        <begin position="972"/>
        <end position="1055"/>
    </location>
</feature>
<feature type="compositionally biased region" description="Acidic residues" evidence="7">
    <location>
        <begin position="455"/>
        <end position="470"/>
    </location>
</feature>
<dbReference type="SMART" id="SM00755">
    <property type="entry name" value="Grip"/>
    <property type="match status" value="1"/>
</dbReference>
<feature type="compositionally biased region" description="Polar residues" evidence="7">
    <location>
        <begin position="424"/>
        <end position="438"/>
    </location>
</feature>
<evidence type="ECO:0000256" key="7">
    <source>
        <dbReference type="SAM" id="MobiDB-lite"/>
    </source>
</evidence>
<evidence type="ECO:0000313" key="10">
    <source>
        <dbReference type="Proteomes" id="UP001530377"/>
    </source>
</evidence>
<evidence type="ECO:0000256" key="5">
    <source>
        <dbReference type="ARBA" id="ARBA00023136"/>
    </source>
</evidence>
<gene>
    <name evidence="9" type="ORF">ACHAXA_001484</name>
</gene>
<proteinExistence type="predicted"/>
<evidence type="ECO:0000313" key="9">
    <source>
        <dbReference type="EMBL" id="KAL3817477.1"/>
    </source>
</evidence>
<dbReference type="Proteomes" id="UP001530377">
    <property type="component" value="Unassembled WGS sequence"/>
</dbReference>
<feature type="coiled-coil region" evidence="6">
    <location>
        <begin position="1097"/>
        <end position="1124"/>
    </location>
</feature>
<reference evidence="9 10" key="1">
    <citation type="submission" date="2024-10" db="EMBL/GenBank/DDBJ databases">
        <title>Updated reference genomes for cyclostephanoid diatoms.</title>
        <authorList>
            <person name="Roberts W.R."/>
            <person name="Alverson A.J."/>
        </authorList>
    </citation>
    <scope>NUCLEOTIDE SEQUENCE [LARGE SCALE GENOMIC DNA]</scope>
    <source>
        <strain evidence="9 10">AJA228-03</strain>
    </source>
</reference>
<evidence type="ECO:0000256" key="2">
    <source>
        <dbReference type="ARBA" id="ARBA00004496"/>
    </source>
</evidence>
<feature type="region of interest" description="Disordered" evidence="7">
    <location>
        <begin position="918"/>
        <end position="937"/>
    </location>
</feature>
<feature type="coiled-coil region" evidence="6">
    <location>
        <begin position="84"/>
        <end position="353"/>
    </location>
</feature>
<evidence type="ECO:0000256" key="4">
    <source>
        <dbReference type="ARBA" id="ARBA00023054"/>
    </source>
</evidence>
<dbReference type="InterPro" id="IPR000237">
    <property type="entry name" value="GRIP_dom"/>
</dbReference>
<keyword evidence="3" id="KW-0963">Cytoplasm</keyword>
<dbReference type="GO" id="GO:0005737">
    <property type="term" value="C:cytoplasm"/>
    <property type="evidence" value="ECO:0007669"/>
    <property type="project" value="UniProtKB-SubCell"/>
</dbReference>
<evidence type="ECO:0000259" key="8">
    <source>
        <dbReference type="PROSITE" id="PS50913"/>
    </source>
</evidence>
<evidence type="ECO:0000256" key="1">
    <source>
        <dbReference type="ARBA" id="ARBA00004184"/>
    </source>
</evidence>
<evidence type="ECO:0000256" key="3">
    <source>
        <dbReference type="ARBA" id="ARBA00022490"/>
    </source>
</evidence>
<dbReference type="Pfam" id="PF01465">
    <property type="entry name" value="GRIP"/>
    <property type="match status" value="1"/>
</dbReference>
<dbReference type="EMBL" id="JALLPB020000103">
    <property type="protein sequence ID" value="KAL3817477.1"/>
    <property type="molecule type" value="Genomic_DNA"/>
</dbReference>
<dbReference type="PANTHER" id="PTHR23157:SF25">
    <property type="entry name" value="GRIP AND COILED-COIL DOMAIN-CONTAINING PROTEIN 1"/>
    <property type="match status" value="1"/>
</dbReference>
<feature type="compositionally biased region" description="Basic and acidic residues" evidence="7">
    <location>
        <begin position="511"/>
        <end position="526"/>
    </location>
</feature>
<accession>A0ABD3RZ37</accession>
<comment type="caution">
    <text evidence="9">The sequence shown here is derived from an EMBL/GenBank/DDBJ whole genome shotgun (WGS) entry which is preliminary data.</text>
</comment>
<keyword evidence="5" id="KW-0472">Membrane</keyword>
<organism evidence="9 10">
    <name type="scientific">Cyclostephanos tholiformis</name>
    <dbReference type="NCBI Taxonomy" id="382380"/>
    <lineage>
        <taxon>Eukaryota</taxon>
        <taxon>Sar</taxon>
        <taxon>Stramenopiles</taxon>
        <taxon>Ochrophyta</taxon>
        <taxon>Bacillariophyta</taxon>
        <taxon>Coscinodiscophyceae</taxon>
        <taxon>Thalassiosirophycidae</taxon>
        <taxon>Stephanodiscales</taxon>
        <taxon>Stephanodiscaceae</taxon>
        <taxon>Cyclostephanos</taxon>
    </lineage>
</organism>
<dbReference type="GO" id="GO:0012505">
    <property type="term" value="C:endomembrane system"/>
    <property type="evidence" value="ECO:0007669"/>
    <property type="project" value="UniProtKB-SubCell"/>
</dbReference>
<name>A0ABD3RZ37_9STRA</name>
<sequence length="1335" mass="149142">MVAQRHHPSIHRLYLHTMWGFSFDEIARRAQEEAAKLAGDGVVERLIDSREGERSAVEAEAADGSEAVRLEEERLAEAVAGEMTARLERERVSAEAKSARVEAELHLEQERLAAAAEAEREEAERLERERLAVEARTMIEEAERLKRERIAAKAEAAREETERLERETIAAEAEAAKEEAERLERERIAAETEAARLEAERLERERITAEAEAAREEAERLERERIAAETEAAREEAERLERERITAEAEAARLEAERVERERIAAEAKAAREEAEHAERERIAAEVESARVEAEHLEGERLAAKTRVMREEAERVELERLAAQEAEFIRMEAEHLEGERLAAEMEVEAARMDKMILAAEVETAREDAVLEQTKLAAEGKAAKGMASKHQRVAAGDDSGAERFQVDPGIERVVFEADESDTLDQQDLSTIPQNQNDLTETVRESGGNDDIGGLYNDDELDDMYGDDDSDKEPDVDYSNHELSKVDQCIVEESDIKNNVEHYQNSHECPVSKSEDKAEQNDTDEGSHSTKPVIAETSFFDAAAAASSMFQTSKLFEVSSTASMFSWGYNLSNETPAELIVPVTGAALNTIEENKSDYPIESNSQVGEEIKTVTAPQVKMAAEEISFGTPSLDQQNVPQHFLDKFMHQLERITESHQLEMDELQRMHSVEIDRLSGELLNEKKKKASSRDDVASQDKFLKQMRDLEKKFAGTIKEQETELRNLKQSNGEMESMISTLNRDVSKLTKIVDERDEEICRLKQGYGNSMMQVEGEVKTKTEEIYKKDTEISQLKTELDTTTDAYNALKARAKAVASELKDRRVEVRTLSSQNEELISSNASFETQVSNLRALVNQHELTIVYKDKDMDALNEKIKAMETEIAKGRDRSLQDRSVGEKAIASYKRKAQEALAAANARLAAANQAREEAESDAKNARSASDDAVERARVAEAKRSEAELMVNKVNMQLEAERMVSSKDIHELKELIVTLNESARSLQAELDDATEKRVELVAELEKLHADLSEQKEKNTDLREHMIQTNMLCESLQREVSDLNEEVQRNSAVAFKRAKDNGEAWVAENHIDSKSFSNQSVKGVAIDRHESDGTIIMLQQELQGANEAIAELKLALRSAILERADSDYSRDKAEAVHGGVGGGSAGESNTGNESTPLFFAIEKQNELKAARDEINRLANMLGDAESSKQDAYDAMEDMRQKMEEANSRLLRYERLGMKSARPQTSHQSSYGPFRSNASGGHSSILGDDSRLLHAGSDSAVNLEYLKNVMLSFLTATSLADRRKLVQVVATVLCLTPEEQAQAISSVERTAGLTGVASSFWENIESKAHNLTGI</sequence>
<feature type="domain" description="GRIP" evidence="8">
    <location>
        <begin position="1257"/>
        <end position="1307"/>
    </location>
</feature>
<comment type="subcellular location">
    <subcellularLocation>
        <location evidence="2">Cytoplasm</location>
    </subcellularLocation>
    <subcellularLocation>
        <location evidence="1">Endomembrane system</location>
        <topology evidence="1">Peripheral membrane protein</topology>
    </subcellularLocation>
</comment>
<evidence type="ECO:0000256" key="6">
    <source>
        <dbReference type="SAM" id="Coils"/>
    </source>
</evidence>
<keyword evidence="4 6" id="KW-0175">Coiled coil</keyword>
<dbReference type="PANTHER" id="PTHR23157">
    <property type="entry name" value="GRIP AND COILED-COIL DOMAIN-CONTAINING PROTEIN 1"/>
    <property type="match status" value="1"/>
</dbReference>
<feature type="region of interest" description="Disordered" evidence="7">
    <location>
        <begin position="419"/>
        <end position="476"/>
    </location>
</feature>
<keyword evidence="10" id="KW-1185">Reference proteome</keyword>
<dbReference type="InterPro" id="IPR051952">
    <property type="entry name" value="Golgi-autophagy_related"/>
</dbReference>
<feature type="coiled-coil region" evidence="6">
    <location>
        <begin position="711"/>
        <end position="738"/>
    </location>
</feature>
<protein>
    <recommendedName>
        <fullName evidence="8">GRIP domain-containing protein</fullName>
    </recommendedName>
</protein>
<dbReference type="PROSITE" id="PS50913">
    <property type="entry name" value="GRIP"/>
    <property type="match status" value="1"/>
</dbReference>
<feature type="region of interest" description="Disordered" evidence="7">
    <location>
        <begin position="501"/>
        <end position="528"/>
    </location>
</feature>